<dbReference type="RefSeq" id="WP_109155063.1">
    <property type="nucleotide sequence ID" value="NZ_BSOV01000001.1"/>
</dbReference>
<protein>
    <submittedName>
        <fullName evidence="1">Uncharacterized protein</fullName>
    </submittedName>
</protein>
<keyword evidence="1" id="KW-0614">Plasmid</keyword>
<dbReference type="KEGG" id="aoz:HUE56_29920"/>
<keyword evidence="2" id="KW-1185">Reference proteome</keyword>
<dbReference type="AlphaFoldDB" id="A0A6N1B6A8"/>
<organism evidence="1 2">
    <name type="scientific">Azospirillum oryzae</name>
    <dbReference type="NCBI Taxonomy" id="286727"/>
    <lineage>
        <taxon>Bacteria</taxon>
        <taxon>Pseudomonadati</taxon>
        <taxon>Pseudomonadota</taxon>
        <taxon>Alphaproteobacteria</taxon>
        <taxon>Rhodospirillales</taxon>
        <taxon>Azospirillaceae</taxon>
        <taxon>Azospirillum</taxon>
    </lineage>
</organism>
<dbReference type="EMBL" id="CP054622">
    <property type="protein sequence ID" value="QKS54722.1"/>
    <property type="molecule type" value="Genomic_DNA"/>
</dbReference>
<dbReference type="Proteomes" id="UP000509702">
    <property type="component" value="Plasmid unnamed7"/>
</dbReference>
<accession>A0A6N1B6A8</accession>
<reference evidence="1 2" key="1">
    <citation type="submission" date="2020-06" db="EMBL/GenBank/DDBJ databases">
        <title>Complete genome of Azosprillum oryzae KACC14407.</title>
        <authorList>
            <person name="Kim M."/>
            <person name="Park Y.-J."/>
            <person name="Shin J.-H."/>
        </authorList>
    </citation>
    <scope>NUCLEOTIDE SEQUENCE [LARGE SCALE GENOMIC DNA]</scope>
    <source>
        <strain evidence="1 2">KACC 14407</strain>
        <plasmid evidence="1 2">unnamed7</plasmid>
    </source>
</reference>
<sequence>MSTPQETVRRFVTSDGFTYFHLDNVWRDSILSGLVDVSWDGGESGPIGEDGSMSGILDVVQPVLRVSWIDGPRQGQVAKIPMIAVPKLVNVGGQWFTGWRLAAGEAPSWVTEVLQYALNEGHTLEGSRFIADEIGDELDRGDDRPNLTFTVDYLATTTPAVIVGERELQETQAPVQAFLSAP</sequence>
<gene>
    <name evidence="1" type="ORF">HUE56_29920</name>
</gene>
<name>A0A6N1B6A8_9PROT</name>
<geneLocation type="plasmid" evidence="1 2">
    <name>unnamed7</name>
</geneLocation>
<evidence type="ECO:0000313" key="1">
    <source>
        <dbReference type="EMBL" id="QKS54722.1"/>
    </source>
</evidence>
<proteinExistence type="predicted"/>
<evidence type="ECO:0000313" key="2">
    <source>
        <dbReference type="Proteomes" id="UP000509702"/>
    </source>
</evidence>